<dbReference type="AlphaFoldDB" id="A0A975JX32"/>
<dbReference type="Pfam" id="PF00085">
    <property type="entry name" value="Thioredoxin"/>
    <property type="match status" value="1"/>
</dbReference>
<dbReference type="EMBL" id="CP046600">
    <property type="protein sequence ID" value="QUR67296.1"/>
    <property type="molecule type" value="Genomic_DNA"/>
</dbReference>
<dbReference type="PANTHER" id="PTHR43601:SF3">
    <property type="entry name" value="THIOREDOXIN, MITOCHONDRIAL"/>
    <property type="match status" value="1"/>
</dbReference>
<protein>
    <submittedName>
        <fullName evidence="2">Thioredoxin</fullName>
    </submittedName>
</protein>
<keyword evidence="3" id="KW-1185">Reference proteome</keyword>
<dbReference type="InterPro" id="IPR036249">
    <property type="entry name" value="Thioredoxin-like_sf"/>
</dbReference>
<organism evidence="2 3">
    <name type="scientific">Mycobacterium spongiae</name>
    <dbReference type="NCBI Taxonomy" id="886343"/>
    <lineage>
        <taxon>Bacteria</taxon>
        <taxon>Bacillati</taxon>
        <taxon>Actinomycetota</taxon>
        <taxon>Actinomycetes</taxon>
        <taxon>Mycobacteriales</taxon>
        <taxon>Mycobacteriaceae</taxon>
        <taxon>Mycobacterium</taxon>
    </lineage>
</organism>
<evidence type="ECO:0000313" key="2">
    <source>
        <dbReference type="EMBL" id="QUR67296.1"/>
    </source>
</evidence>
<dbReference type="Proteomes" id="UP000682202">
    <property type="component" value="Chromosome"/>
</dbReference>
<dbReference type="GO" id="GO:0003824">
    <property type="term" value="F:catalytic activity"/>
    <property type="evidence" value="ECO:0007669"/>
    <property type="project" value="UniProtKB-ARBA"/>
</dbReference>
<evidence type="ECO:0000313" key="3">
    <source>
        <dbReference type="Proteomes" id="UP000682202"/>
    </source>
</evidence>
<dbReference type="PROSITE" id="PS51352">
    <property type="entry name" value="THIOREDOXIN_2"/>
    <property type="match status" value="1"/>
</dbReference>
<dbReference type="GO" id="GO:0045454">
    <property type="term" value="P:cell redox homeostasis"/>
    <property type="evidence" value="ECO:0007669"/>
    <property type="project" value="TreeGrafter"/>
</dbReference>
<gene>
    <name evidence="2" type="ORF">F6B93_09445</name>
</gene>
<evidence type="ECO:0000259" key="1">
    <source>
        <dbReference type="PROSITE" id="PS51352"/>
    </source>
</evidence>
<accession>A0A975JX32</accession>
<sequence>MPTRDLTPAVFKPTIDSHDNVLVYFWAPKCGPCEVFTPTYEASSNKHFDVVHGKVNMETQKELVEILQVTLMPTLMAYRKGKLVFKQGGIADAAVMDNLVQHLRTHKLKNDPAAERPRLI</sequence>
<dbReference type="Gene3D" id="3.40.30.10">
    <property type="entry name" value="Glutaredoxin"/>
    <property type="match status" value="1"/>
</dbReference>
<proteinExistence type="predicted"/>
<dbReference type="InterPro" id="IPR013766">
    <property type="entry name" value="Thioredoxin_domain"/>
</dbReference>
<dbReference type="RefSeq" id="WP_211698865.1">
    <property type="nucleotide sequence ID" value="NZ_CP046600.1"/>
</dbReference>
<reference evidence="2" key="1">
    <citation type="submission" date="2019-12" db="EMBL/GenBank/DDBJ databases">
        <title>Mycobacterium spongiae sp. nov.</title>
        <authorList>
            <person name="Stinear T."/>
        </authorList>
    </citation>
    <scope>NUCLEOTIDE SEQUENCE</scope>
    <source>
        <strain evidence="2">FSD4b-SM</strain>
    </source>
</reference>
<dbReference type="SUPFAM" id="SSF52833">
    <property type="entry name" value="Thioredoxin-like"/>
    <property type="match status" value="1"/>
</dbReference>
<name>A0A975JX32_9MYCO</name>
<dbReference type="CDD" id="cd02947">
    <property type="entry name" value="TRX_family"/>
    <property type="match status" value="1"/>
</dbReference>
<feature type="domain" description="Thioredoxin" evidence="1">
    <location>
        <begin position="1"/>
        <end position="105"/>
    </location>
</feature>
<dbReference type="KEGG" id="mspg:F6B93_09445"/>
<dbReference type="PANTHER" id="PTHR43601">
    <property type="entry name" value="THIOREDOXIN, MITOCHONDRIAL"/>
    <property type="match status" value="1"/>
</dbReference>